<dbReference type="InterPro" id="IPR001610">
    <property type="entry name" value="PAC"/>
</dbReference>
<sequence>MFKQNQDIFNTLAEALAEGVILVNKEQTIIKTNTSADVIFGYENGELEGQKLEVLIPKNFHSTHDDKFNGYIKNTTKRQMAIGRDLFGLKKNGLTFPVEVGLNPIHIFDNTYILALVKDITERKKAEQELSHWANIFNESLNEIYIFDCETYLFTDVNVGAQNNIGYSLEELKLLTPLDIKPHFNREQFTNKLKPLVDGKEDKLIFETQHQRKDGSTYPVEIHLQLSILGNKKVFVAIILDITERKNYTEKLESTVEKRTSELKNALAKEQELNELKTKFLSLVSHEFKTPLSGILTSTMLLKKYTLTEQQERRDKHIKTISDKVHYLNNILSDFLSVERLEQGKIKYSPSTFKVSKVVNEVIYNANMLLKDGQQINYPEGIDGYFLHQDEKIVELSLSNIVHNAIKYSSENTIIDISIIQDESKTTFKVKDNGIGIPKKDQKNIFNRYFRAENALLTQGTGIGLNIVKDHLKNLKGIIYFESEPNKGTIFTIELPNIAE</sequence>
<evidence type="ECO:0000313" key="10">
    <source>
        <dbReference type="EMBL" id="MUU79684.1"/>
    </source>
</evidence>
<dbReference type="InterPro" id="IPR036097">
    <property type="entry name" value="HisK_dim/P_sf"/>
</dbReference>
<dbReference type="SUPFAM" id="SSF55785">
    <property type="entry name" value="PYP-like sensor domain (PAS domain)"/>
    <property type="match status" value="2"/>
</dbReference>
<keyword evidence="4" id="KW-0808">Transferase</keyword>
<dbReference type="Gene3D" id="3.30.565.10">
    <property type="entry name" value="Histidine kinase-like ATPase, C-terminal domain"/>
    <property type="match status" value="1"/>
</dbReference>
<evidence type="ECO:0000256" key="4">
    <source>
        <dbReference type="ARBA" id="ARBA00022679"/>
    </source>
</evidence>
<dbReference type="PROSITE" id="PS50109">
    <property type="entry name" value="HIS_KIN"/>
    <property type="match status" value="1"/>
</dbReference>
<dbReference type="SMART" id="SM00091">
    <property type="entry name" value="PAS"/>
    <property type="match status" value="2"/>
</dbReference>
<dbReference type="InterPro" id="IPR000014">
    <property type="entry name" value="PAS"/>
</dbReference>
<dbReference type="Proteomes" id="UP000478208">
    <property type="component" value="Unassembled WGS sequence"/>
</dbReference>
<dbReference type="SMART" id="SM00086">
    <property type="entry name" value="PAC"/>
    <property type="match status" value="2"/>
</dbReference>
<dbReference type="InterPro" id="IPR003661">
    <property type="entry name" value="HisK_dim/P_dom"/>
</dbReference>
<dbReference type="GO" id="GO:0000155">
    <property type="term" value="F:phosphorelay sensor kinase activity"/>
    <property type="evidence" value="ECO:0007669"/>
    <property type="project" value="InterPro"/>
</dbReference>
<evidence type="ECO:0000259" key="8">
    <source>
        <dbReference type="PROSITE" id="PS50112"/>
    </source>
</evidence>
<keyword evidence="5" id="KW-0418">Kinase</keyword>
<dbReference type="InterPro" id="IPR036890">
    <property type="entry name" value="HATPase_C_sf"/>
</dbReference>
<comment type="catalytic activity">
    <reaction evidence="1">
        <text>ATP + protein L-histidine = ADP + protein N-phospho-L-histidine.</text>
        <dbReference type="EC" id="2.7.13.3"/>
    </reaction>
</comment>
<dbReference type="Pfam" id="PF00512">
    <property type="entry name" value="HisKA"/>
    <property type="match status" value="1"/>
</dbReference>
<keyword evidence="11" id="KW-1185">Reference proteome</keyword>
<evidence type="ECO:0000313" key="11">
    <source>
        <dbReference type="Proteomes" id="UP000478208"/>
    </source>
</evidence>
<protein>
    <recommendedName>
        <fullName evidence="2">histidine kinase</fullName>
        <ecNumber evidence="2">2.7.13.3</ecNumber>
    </recommendedName>
</protein>
<dbReference type="InterPro" id="IPR004358">
    <property type="entry name" value="Sig_transdc_His_kin-like_C"/>
</dbReference>
<dbReference type="InterPro" id="IPR003594">
    <property type="entry name" value="HATPase_dom"/>
</dbReference>
<dbReference type="InterPro" id="IPR035965">
    <property type="entry name" value="PAS-like_dom_sf"/>
</dbReference>
<dbReference type="NCBIfam" id="TIGR00229">
    <property type="entry name" value="sensory_box"/>
    <property type="match status" value="2"/>
</dbReference>
<dbReference type="RefSeq" id="WP_157364744.1">
    <property type="nucleotide sequence ID" value="NZ_WOWS01000007.1"/>
</dbReference>
<feature type="domain" description="PAC" evidence="9">
    <location>
        <begin position="76"/>
        <end position="132"/>
    </location>
</feature>
<dbReference type="SMART" id="SM00388">
    <property type="entry name" value="HisKA"/>
    <property type="match status" value="1"/>
</dbReference>
<dbReference type="SUPFAM" id="SSF55874">
    <property type="entry name" value="ATPase domain of HSP90 chaperone/DNA topoisomerase II/histidine kinase"/>
    <property type="match status" value="1"/>
</dbReference>
<dbReference type="PANTHER" id="PTHR43711:SF26">
    <property type="entry name" value="SENSOR HISTIDINE KINASE RCSC"/>
    <property type="match status" value="1"/>
</dbReference>
<evidence type="ECO:0000256" key="6">
    <source>
        <dbReference type="ARBA" id="ARBA00023012"/>
    </source>
</evidence>
<evidence type="ECO:0000259" key="9">
    <source>
        <dbReference type="PROSITE" id="PS50113"/>
    </source>
</evidence>
<feature type="domain" description="PAC" evidence="9">
    <location>
        <begin position="204"/>
        <end position="254"/>
    </location>
</feature>
<proteinExistence type="predicted"/>
<dbReference type="Gene3D" id="1.10.287.130">
    <property type="match status" value="1"/>
</dbReference>
<dbReference type="PANTHER" id="PTHR43711">
    <property type="entry name" value="TWO-COMPONENT HISTIDINE KINASE"/>
    <property type="match status" value="1"/>
</dbReference>
<name>A0A6L6UFP8_9FLAO</name>
<dbReference type="PRINTS" id="PR00344">
    <property type="entry name" value="BCTRLSENSOR"/>
</dbReference>
<dbReference type="InterPro" id="IPR005467">
    <property type="entry name" value="His_kinase_dom"/>
</dbReference>
<evidence type="ECO:0000256" key="3">
    <source>
        <dbReference type="ARBA" id="ARBA00022553"/>
    </source>
</evidence>
<dbReference type="CDD" id="cd00075">
    <property type="entry name" value="HATPase"/>
    <property type="match status" value="1"/>
</dbReference>
<evidence type="ECO:0000256" key="5">
    <source>
        <dbReference type="ARBA" id="ARBA00022777"/>
    </source>
</evidence>
<dbReference type="EMBL" id="WOWS01000007">
    <property type="protein sequence ID" value="MUU79684.1"/>
    <property type="molecule type" value="Genomic_DNA"/>
</dbReference>
<dbReference type="InterPro" id="IPR000700">
    <property type="entry name" value="PAS-assoc_C"/>
</dbReference>
<dbReference type="Gene3D" id="3.30.450.20">
    <property type="entry name" value="PAS domain"/>
    <property type="match status" value="2"/>
</dbReference>
<dbReference type="CDD" id="cd00130">
    <property type="entry name" value="PAS"/>
    <property type="match status" value="2"/>
</dbReference>
<keyword evidence="3" id="KW-0597">Phosphoprotein</keyword>
<dbReference type="EC" id="2.7.13.3" evidence="2"/>
<reference evidence="10 11" key="1">
    <citation type="submission" date="2019-12" db="EMBL/GenBank/DDBJ databases">
        <authorList>
            <person name="Li J."/>
        </authorList>
    </citation>
    <scope>NUCLEOTIDE SEQUENCE [LARGE SCALE GENOMIC DNA]</scope>
    <source>
        <strain evidence="10 11">HL2-2</strain>
    </source>
</reference>
<dbReference type="PROSITE" id="PS50112">
    <property type="entry name" value="PAS"/>
    <property type="match status" value="1"/>
</dbReference>
<feature type="domain" description="Histidine kinase" evidence="7">
    <location>
        <begin position="283"/>
        <end position="499"/>
    </location>
</feature>
<dbReference type="CDD" id="cd00082">
    <property type="entry name" value="HisKA"/>
    <property type="match status" value="1"/>
</dbReference>
<accession>A0A6L6UFP8</accession>
<gene>
    <name evidence="10" type="ORF">GN138_14630</name>
</gene>
<organism evidence="10 11">
    <name type="scientific">Winogradskyella endarachnes</name>
    <dbReference type="NCBI Taxonomy" id="2681965"/>
    <lineage>
        <taxon>Bacteria</taxon>
        <taxon>Pseudomonadati</taxon>
        <taxon>Bacteroidota</taxon>
        <taxon>Flavobacteriia</taxon>
        <taxon>Flavobacteriales</taxon>
        <taxon>Flavobacteriaceae</taxon>
        <taxon>Winogradskyella</taxon>
    </lineage>
</organism>
<keyword evidence="6" id="KW-0902">Two-component regulatory system</keyword>
<feature type="domain" description="PAS" evidence="8">
    <location>
        <begin position="5"/>
        <end position="59"/>
    </location>
</feature>
<dbReference type="AlphaFoldDB" id="A0A6L6UFP8"/>
<dbReference type="SMART" id="SM00387">
    <property type="entry name" value="HATPase_c"/>
    <property type="match status" value="1"/>
</dbReference>
<dbReference type="Pfam" id="PF02518">
    <property type="entry name" value="HATPase_c"/>
    <property type="match status" value="1"/>
</dbReference>
<dbReference type="SUPFAM" id="SSF47384">
    <property type="entry name" value="Homodimeric domain of signal transducing histidine kinase"/>
    <property type="match status" value="1"/>
</dbReference>
<evidence type="ECO:0000256" key="1">
    <source>
        <dbReference type="ARBA" id="ARBA00000085"/>
    </source>
</evidence>
<evidence type="ECO:0000256" key="2">
    <source>
        <dbReference type="ARBA" id="ARBA00012438"/>
    </source>
</evidence>
<comment type="caution">
    <text evidence="10">The sequence shown here is derived from an EMBL/GenBank/DDBJ whole genome shotgun (WGS) entry which is preliminary data.</text>
</comment>
<dbReference type="InterPro" id="IPR050736">
    <property type="entry name" value="Sensor_HK_Regulatory"/>
</dbReference>
<evidence type="ECO:0000259" key="7">
    <source>
        <dbReference type="PROSITE" id="PS50109"/>
    </source>
</evidence>
<dbReference type="PROSITE" id="PS50113">
    <property type="entry name" value="PAC"/>
    <property type="match status" value="2"/>
</dbReference>
<dbReference type="Pfam" id="PF13426">
    <property type="entry name" value="PAS_9"/>
    <property type="match status" value="2"/>
</dbReference>